<accession>A0A6J5T0T1</accession>
<organism evidence="1">
    <name type="scientific">uncultured Caudovirales phage</name>
    <dbReference type="NCBI Taxonomy" id="2100421"/>
    <lineage>
        <taxon>Viruses</taxon>
        <taxon>Duplodnaviria</taxon>
        <taxon>Heunggongvirae</taxon>
        <taxon>Uroviricota</taxon>
        <taxon>Caudoviricetes</taxon>
        <taxon>Peduoviridae</taxon>
        <taxon>Maltschvirus</taxon>
        <taxon>Maltschvirus maltsch</taxon>
    </lineage>
</organism>
<name>A0A6J5T0T1_9CAUD</name>
<proteinExistence type="predicted"/>
<dbReference type="GO" id="GO:0030246">
    <property type="term" value="F:carbohydrate binding"/>
    <property type="evidence" value="ECO:0007669"/>
    <property type="project" value="UniProtKB-KW"/>
</dbReference>
<sequence>MSFSQITSVDLIVNQIVTIVTKYDPSSIAGINTAGDIVPLETVIKTSSNVGVGQRYTRSELANSIQTLDRVSNFGNTTFAYSNQANATTTPLLPALELTNNNIGGRAVIAGAGLAGGSVRLSGTGQYLTANTAATWTYLHNGLQDYTIECWYYSNATTYQNLIGTNGTTAGSGFELSINNPAVGTVMVVYTRGVSLNNTWTYANSAVTTGGWYHVATTFASSTKRSNIYVNGNLAGTAANVAFAYSASAPTNTLGIGFTPSTGNLNGYMTSVRITKSIVYTANFTPTIPLTNISNTQLLLQFNSSGALLTDSSSNNNTITNVGVATYSTVVPPLTSTVAAVNNYYNYSQLYFNGGLNIPYGDITSNVLASGSPVNTYTNPTGAMLNPNASILTTGTASKSGVYDIPVTVTVISPINYITPQSTLNQRVAYEFSNPTVLSSRYFVANGANVNSVTNINPNIIIVNAQPEFMLVNSDKNFVASNVNPTNYQTIEAVTPANDPRLASIKTGFIVKGQTGTNPYNPQNVY</sequence>
<reference evidence="1" key="1">
    <citation type="submission" date="2020-05" db="EMBL/GenBank/DDBJ databases">
        <authorList>
            <person name="Chiriac C."/>
            <person name="Salcher M."/>
            <person name="Ghai R."/>
            <person name="Kavagutti S V."/>
        </authorList>
    </citation>
    <scope>NUCLEOTIDE SEQUENCE</scope>
</reference>
<evidence type="ECO:0000313" key="1">
    <source>
        <dbReference type="EMBL" id="CAB4221275.1"/>
    </source>
</evidence>
<protein>
    <submittedName>
        <fullName evidence="1">Concanavalin A-like lectin/glucanases superfamily</fullName>
    </submittedName>
</protein>
<keyword evidence="1" id="KW-0430">Lectin</keyword>
<dbReference type="EMBL" id="LR797503">
    <property type="protein sequence ID" value="CAB4221275.1"/>
    <property type="molecule type" value="Genomic_DNA"/>
</dbReference>
<dbReference type="Pfam" id="PF13385">
    <property type="entry name" value="Laminin_G_3"/>
    <property type="match status" value="1"/>
</dbReference>
<dbReference type="SUPFAM" id="SSF49899">
    <property type="entry name" value="Concanavalin A-like lectins/glucanases"/>
    <property type="match status" value="1"/>
</dbReference>
<dbReference type="InterPro" id="IPR013320">
    <property type="entry name" value="ConA-like_dom_sf"/>
</dbReference>
<dbReference type="Gene3D" id="2.60.120.200">
    <property type="match status" value="1"/>
</dbReference>
<gene>
    <name evidence="1" type="ORF">UFOVP1636_224</name>
</gene>